<dbReference type="EMBL" id="JAHRHJ020000009">
    <property type="protein sequence ID" value="KAH9300749.1"/>
    <property type="molecule type" value="Genomic_DNA"/>
</dbReference>
<dbReference type="GO" id="GO:0019901">
    <property type="term" value="F:protein kinase binding"/>
    <property type="evidence" value="ECO:0007669"/>
    <property type="project" value="TreeGrafter"/>
</dbReference>
<reference evidence="2 3" key="1">
    <citation type="journal article" date="2021" name="Nat. Plants">
        <title>The Taxus genome provides insights into paclitaxel biosynthesis.</title>
        <authorList>
            <person name="Xiong X."/>
            <person name="Gou J."/>
            <person name="Liao Q."/>
            <person name="Li Y."/>
            <person name="Zhou Q."/>
            <person name="Bi G."/>
            <person name="Li C."/>
            <person name="Du R."/>
            <person name="Wang X."/>
            <person name="Sun T."/>
            <person name="Guo L."/>
            <person name="Liang H."/>
            <person name="Lu P."/>
            <person name="Wu Y."/>
            <person name="Zhang Z."/>
            <person name="Ro D.K."/>
            <person name="Shang Y."/>
            <person name="Huang S."/>
            <person name="Yan J."/>
        </authorList>
    </citation>
    <scope>NUCLEOTIDE SEQUENCE [LARGE SCALE GENOMIC DNA]</scope>
    <source>
        <strain evidence="2">Ta-2019</strain>
    </source>
</reference>
<dbReference type="AlphaFoldDB" id="A0AA38CQI1"/>
<feature type="compositionally biased region" description="Basic residues" evidence="1">
    <location>
        <begin position="30"/>
        <end position="49"/>
    </location>
</feature>
<organism evidence="2 3">
    <name type="scientific">Taxus chinensis</name>
    <name type="common">Chinese yew</name>
    <name type="synonym">Taxus wallichiana var. chinensis</name>
    <dbReference type="NCBI Taxonomy" id="29808"/>
    <lineage>
        <taxon>Eukaryota</taxon>
        <taxon>Viridiplantae</taxon>
        <taxon>Streptophyta</taxon>
        <taxon>Embryophyta</taxon>
        <taxon>Tracheophyta</taxon>
        <taxon>Spermatophyta</taxon>
        <taxon>Pinopsida</taxon>
        <taxon>Pinidae</taxon>
        <taxon>Conifers II</taxon>
        <taxon>Cupressales</taxon>
        <taxon>Taxaceae</taxon>
        <taxon>Taxus</taxon>
    </lineage>
</organism>
<dbReference type="Pfam" id="PF06658">
    <property type="entry name" value="DUF1168"/>
    <property type="match status" value="1"/>
</dbReference>
<dbReference type="Proteomes" id="UP000824469">
    <property type="component" value="Unassembled WGS sequence"/>
</dbReference>
<name>A0AA38CQI1_TAXCH</name>
<evidence type="ECO:0000313" key="2">
    <source>
        <dbReference type="EMBL" id="KAH9300749.1"/>
    </source>
</evidence>
<evidence type="ECO:0000256" key="1">
    <source>
        <dbReference type="SAM" id="MobiDB-lite"/>
    </source>
</evidence>
<keyword evidence="3" id="KW-1185">Reference proteome</keyword>
<dbReference type="GO" id="GO:0005730">
    <property type="term" value="C:nucleolus"/>
    <property type="evidence" value="ECO:0007669"/>
    <property type="project" value="TreeGrafter"/>
</dbReference>
<gene>
    <name evidence="2" type="ORF">KI387_012332</name>
</gene>
<comment type="caution">
    <text evidence="2">The sequence shown here is derived from an EMBL/GenBank/DDBJ whole genome shotgun (WGS) entry which is preliminary data.</text>
</comment>
<feature type="compositionally biased region" description="Acidic residues" evidence="1">
    <location>
        <begin position="65"/>
        <end position="78"/>
    </location>
</feature>
<dbReference type="GO" id="GO:0003725">
    <property type="term" value="F:double-stranded RNA binding"/>
    <property type="evidence" value="ECO:0007669"/>
    <property type="project" value="InterPro"/>
</dbReference>
<protein>
    <submittedName>
        <fullName evidence="2">Uncharacterized protein</fullName>
    </submittedName>
</protein>
<accession>A0AA38CQI1</accession>
<dbReference type="GO" id="GO:0004860">
    <property type="term" value="F:protein kinase inhibitor activity"/>
    <property type="evidence" value="ECO:0007669"/>
    <property type="project" value="TreeGrafter"/>
</dbReference>
<dbReference type="PANTHER" id="PTHR13507">
    <property type="entry name" value="PRKR-INTERACTING PROTEIN 1"/>
    <property type="match status" value="1"/>
</dbReference>
<evidence type="ECO:0000313" key="3">
    <source>
        <dbReference type="Proteomes" id="UP000824469"/>
    </source>
</evidence>
<dbReference type="InterPro" id="IPR009548">
    <property type="entry name" value="Prkrip1"/>
</dbReference>
<sequence>MDADYERRKELEEYNARREERIKAAEERTAKKRAKRQKKKEKGKQKKKKLDYSVLGQPETVQLDSAEEASSDSDSADDDINRPK</sequence>
<feature type="region of interest" description="Disordered" evidence="1">
    <location>
        <begin position="24"/>
        <end position="84"/>
    </location>
</feature>
<dbReference type="PANTHER" id="PTHR13507:SF0">
    <property type="entry name" value="PRKR-INTERACTING PROTEIN 1"/>
    <property type="match status" value="1"/>
</dbReference>
<proteinExistence type="predicted"/>
<feature type="non-terminal residue" evidence="2">
    <location>
        <position position="84"/>
    </location>
</feature>